<feature type="transmembrane region" description="Helical" evidence="11">
    <location>
        <begin position="141"/>
        <end position="158"/>
    </location>
</feature>
<reference evidence="12" key="1">
    <citation type="submission" date="2021-01" db="EMBL/GenBank/DDBJ databases">
        <authorList>
            <person name="Corre E."/>
            <person name="Pelletier E."/>
            <person name="Niang G."/>
            <person name="Scheremetjew M."/>
            <person name="Finn R."/>
            <person name="Kale V."/>
            <person name="Holt S."/>
            <person name="Cochrane G."/>
            <person name="Meng A."/>
            <person name="Brown T."/>
            <person name="Cohen L."/>
        </authorList>
    </citation>
    <scope>NUCLEOTIDE SEQUENCE</scope>
    <source>
        <strain evidence="12">CCMP722</strain>
    </source>
</reference>
<dbReference type="AlphaFoldDB" id="A0A7S0WU74"/>
<dbReference type="GO" id="GO:0005789">
    <property type="term" value="C:endoplasmic reticulum membrane"/>
    <property type="evidence" value="ECO:0007669"/>
    <property type="project" value="TreeGrafter"/>
</dbReference>
<dbReference type="GO" id="GO:0019367">
    <property type="term" value="P:fatty acid elongation, saturated fatty acid"/>
    <property type="evidence" value="ECO:0007669"/>
    <property type="project" value="TreeGrafter"/>
</dbReference>
<keyword evidence="5" id="KW-0276">Fatty acid metabolism</keyword>
<dbReference type="GO" id="GO:0042761">
    <property type="term" value="P:very long-chain fatty acid biosynthetic process"/>
    <property type="evidence" value="ECO:0007669"/>
    <property type="project" value="TreeGrafter"/>
</dbReference>
<evidence type="ECO:0000256" key="7">
    <source>
        <dbReference type="ARBA" id="ARBA00023098"/>
    </source>
</evidence>
<dbReference type="Pfam" id="PF01151">
    <property type="entry name" value="ELO"/>
    <property type="match status" value="1"/>
</dbReference>
<evidence type="ECO:0000256" key="6">
    <source>
        <dbReference type="ARBA" id="ARBA00022989"/>
    </source>
</evidence>
<feature type="transmembrane region" description="Helical" evidence="11">
    <location>
        <begin position="197"/>
        <end position="221"/>
    </location>
</feature>
<evidence type="ECO:0000256" key="11">
    <source>
        <dbReference type="SAM" id="Phobius"/>
    </source>
</evidence>
<dbReference type="GO" id="GO:0030148">
    <property type="term" value="P:sphingolipid biosynthetic process"/>
    <property type="evidence" value="ECO:0007669"/>
    <property type="project" value="TreeGrafter"/>
</dbReference>
<evidence type="ECO:0000256" key="4">
    <source>
        <dbReference type="ARBA" id="ARBA00022692"/>
    </source>
</evidence>
<feature type="transmembrane region" description="Helical" evidence="11">
    <location>
        <begin position="164"/>
        <end position="185"/>
    </location>
</feature>
<keyword evidence="2" id="KW-0444">Lipid biosynthesis</keyword>
<accession>A0A7S0WU74</accession>
<keyword evidence="9" id="KW-0275">Fatty acid biosynthesis</keyword>
<evidence type="ECO:0000256" key="2">
    <source>
        <dbReference type="ARBA" id="ARBA00022516"/>
    </source>
</evidence>
<keyword evidence="8 11" id="KW-0472">Membrane</keyword>
<dbReference type="GO" id="GO:0034626">
    <property type="term" value="P:fatty acid elongation, polyunsaturated fatty acid"/>
    <property type="evidence" value="ECO:0007669"/>
    <property type="project" value="TreeGrafter"/>
</dbReference>
<organism evidence="12">
    <name type="scientific">Pyramimonas obovata</name>
    <dbReference type="NCBI Taxonomy" id="1411642"/>
    <lineage>
        <taxon>Eukaryota</taxon>
        <taxon>Viridiplantae</taxon>
        <taxon>Chlorophyta</taxon>
        <taxon>Pyramimonadophyceae</taxon>
        <taxon>Pyramimonadales</taxon>
        <taxon>Pyramimonadaceae</taxon>
        <taxon>Pyramimonas</taxon>
        <taxon>Pyramimonas incertae sedis</taxon>
    </lineage>
</organism>
<protein>
    <recommendedName>
        <fullName evidence="13">Very-long-chain 3-oxoacyl-CoA synthase</fullName>
    </recommendedName>
</protein>
<dbReference type="InterPro" id="IPR002076">
    <property type="entry name" value="ELO_fam"/>
</dbReference>
<name>A0A7S0WU74_9CHLO</name>
<evidence type="ECO:0000256" key="3">
    <source>
        <dbReference type="ARBA" id="ARBA00022679"/>
    </source>
</evidence>
<dbReference type="PANTHER" id="PTHR11157:SF17">
    <property type="entry name" value="ELONGATION OF VERY LONG CHAIN FATTY ACIDS PROTEIN 6"/>
    <property type="match status" value="1"/>
</dbReference>
<proteinExistence type="predicted"/>
<feature type="transmembrane region" description="Helical" evidence="11">
    <location>
        <begin position="113"/>
        <end position="134"/>
    </location>
</feature>
<keyword evidence="4 11" id="KW-0812">Transmembrane</keyword>
<dbReference type="GO" id="GO:0009922">
    <property type="term" value="F:fatty acid elongase activity"/>
    <property type="evidence" value="ECO:0007669"/>
    <property type="project" value="InterPro"/>
</dbReference>
<feature type="transmembrane region" description="Helical" evidence="11">
    <location>
        <begin position="233"/>
        <end position="254"/>
    </location>
</feature>
<feature type="transmembrane region" description="Helical" evidence="11">
    <location>
        <begin position="63"/>
        <end position="82"/>
    </location>
</feature>
<comment type="subcellular location">
    <subcellularLocation>
        <location evidence="1">Membrane</location>
        <topology evidence="1">Multi-pass membrane protein</topology>
    </subcellularLocation>
</comment>
<feature type="compositionally biased region" description="Polar residues" evidence="10">
    <location>
        <begin position="305"/>
        <end position="314"/>
    </location>
</feature>
<evidence type="ECO:0000256" key="9">
    <source>
        <dbReference type="ARBA" id="ARBA00023160"/>
    </source>
</evidence>
<evidence type="ECO:0000256" key="5">
    <source>
        <dbReference type="ARBA" id="ARBA00022832"/>
    </source>
</evidence>
<dbReference type="PANTHER" id="PTHR11157">
    <property type="entry name" value="FATTY ACID ACYL TRANSFERASE-RELATED"/>
    <property type="match status" value="1"/>
</dbReference>
<evidence type="ECO:0000256" key="10">
    <source>
        <dbReference type="SAM" id="MobiDB-lite"/>
    </source>
</evidence>
<evidence type="ECO:0000313" key="12">
    <source>
        <dbReference type="EMBL" id="CAD8684618.1"/>
    </source>
</evidence>
<dbReference type="GO" id="GO:0034625">
    <property type="term" value="P:fatty acid elongation, monounsaturated fatty acid"/>
    <property type="evidence" value="ECO:0007669"/>
    <property type="project" value="TreeGrafter"/>
</dbReference>
<evidence type="ECO:0000256" key="8">
    <source>
        <dbReference type="ARBA" id="ARBA00023136"/>
    </source>
</evidence>
<evidence type="ECO:0008006" key="13">
    <source>
        <dbReference type="Google" id="ProtNLM"/>
    </source>
</evidence>
<evidence type="ECO:0000256" key="1">
    <source>
        <dbReference type="ARBA" id="ARBA00004141"/>
    </source>
</evidence>
<keyword evidence="3" id="KW-0808">Transferase</keyword>
<keyword evidence="7" id="KW-0443">Lipid metabolism</keyword>
<dbReference type="EMBL" id="HBFA01033607">
    <property type="protein sequence ID" value="CAD8684618.1"/>
    <property type="molecule type" value="Transcribed_RNA"/>
</dbReference>
<sequence>MEVLNPLQRWLEYERTFDGQTWIDFTREHADIPIFAVAAYLLIVFYVPPILEKRQKFSLKTAFASWNLFLAVFSTVGLTRTLPHLWSNLREHGFKWTVCTDPADWYNNGPCGLWVGLFIYSKIPELLDTVFLVLQKKRVIFLAWFHHTTVLLYCWHAYHNRIGPGLWFASANYTVHSVMYTYYFLMAAGLHKLARPCAPVITTMQIAQMMLGTTVTVYSAIWSQTEPCKVDPANYKMGLMMYMSYFWLFSILFLNKYFGPKPAPKADTPPRKKRQGSLDLTMCGVDLGTHDGAGFFHSGGRASKDNTPYSSRSELNAKNE</sequence>
<keyword evidence="6 11" id="KW-1133">Transmembrane helix</keyword>
<gene>
    <name evidence="12" type="ORF">POBO1169_LOCUS16902</name>
</gene>
<feature type="region of interest" description="Disordered" evidence="10">
    <location>
        <begin position="296"/>
        <end position="320"/>
    </location>
</feature>
<feature type="transmembrane region" description="Helical" evidence="11">
    <location>
        <begin position="32"/>
        <end position="51"/>
    </location>
</feature>